<dbReference type="EMBL" id="JAAFOW010004727">
    <property type="protein sequence ID" value="KAF5229167.1"/>
    <property type="molecule type" value="Genomic_DNA"/>
</dbReference>
<comment type="caution">
    <text evidence="3">The sequence shown here is derived from an EMBL/GenBank/DDBJ whole genome shotgun (WGS) entry which is preliminary data.</text>
</comment>
<protein>
    <submittedName>
        <fullName evidence="3">Uncharacterized protein</fullName>
    </submittedName>
</protein>
<dbReference type="AlphaFoldDB" id="A0A8H4YJ94"/>
<name>A0A8H4YJ94_FUSOX</name>
<feature type="non-terminal residue" evidence="3">
    <location>
        <position position="1"/>
    </location>
</feature>
<feature type="region of interest" description="Disordered" evidence="1">
    <location>
        <begin position="312"/>
        <end position="334"/>
    </location>
</feature>
<dbReference type="Proteomes" id="UP000558688">
    <property type="component" value="Unassembled WGS sequence"/>
</dbReference>
<feature type="transmembrane region" description="Helical" evidence="2">
    <location>
        <begin position="453"/>
        <end position="471"/>
    </location>
</feature>
<evidence type="ECO:0000313" key="3">
    <source>
        <dbReference type="EMBL" id="KAF5229167.1"/>
    </source>
</evidence>
<accession>A0A8H4YJ94</accession>
<organism evidence="3 4">
    <name type="scientific">Fusarium oxysporum</name>
    <name type="common">Fusarium vascular wilt</name>
    <dbReference type="NCBI Taxonomy" id="5507"/>
    <lineage>
        <taxon>Eukaryota</taxon>
        <taxon>Fungi</taxon>
        <taxon>Dikarya</taxon>
        <taxon>Ascomycota</taxon>
        <taxon>Pezizomycotina</taxon>
        <taxon>Sordariomycetes</taxon>
        <taxon>Hypocreomycetidae</taxon>
        <taxon>Hypocreales</taxon>
        <taxon>Nectriaceae</taxon>
        <taxon>Fusarium</taxon>
        <taxon>Fusarium oxysporum species complex</taxon>
    </lineage>
</organism>
<feature type="transmembrane region" description="Helical" evidence="2">
    <location>
        <begin position="417"/>
        <end position="441"/>
    </location>
</feature>
<keyword evidence="2" id="KW-0472">Membrane</keyword>
<evidence type="ECO:0000313" key="4">
    <source>
        <dbReference type="Proteomes" id="UP000558688"/>
    </source>
</evidence>
<gene>
    <name evidence="3" type="ORF">FOXYS1_15954</name>
</gene>
<sequence>MENDKDWNNWLDTDHPKLDGFQSGLVMILARRRGEPKLDPVKKKESDDWVKGIRKVLDDAGHASPGSLRGTGGQRNLRNLPFSSQMFKRIAKEFYIHDSIIRKVSRADVSDFSATKLEMEKQNGRSLSAHVYNIRTSNAWDRDVAVSATYFPHSNLTYAIMFGCTLSVEAEILTRLGKSTYEISHPLLIPSIVTELERKRHLPIVEEMIDQVEARILELNGDPESLQGVTEKEKIALKEQKRSAWLDMLYLRNQLLGWSSCLDMLYKHTNRLNRTTIRDRYAHITFRYENTEEVSDSDGSFSGFDSDLDDSIEEWTPTKSTEGNAGELEAEQLDGTELQRYSAQGYGPTRDSRFYMRRTGLKIRGRLQEIIKDYNEKIRECTSGIEGMVMATQWAQGETNVEIALATSQDSRHMRSIALVTMVFLPGTFFASIFSIGFFDFKGSNGSVVVSQLFWLYVVLAVGFTVLTVGAW</sequence>
<keyword evidence="2" id="KW-1133">Transmembrane helix</keyword>
<evidence type="ECO:0000256" key="1">
    <source>
        <dbReference type="SAM" id="MobiDB-lite"/>
    </source>
</evidence>
<keyword evidence="2" id="KW-0812">Transmembrane</keyword>
<proteinExistence type="predicted"/>
<reference evidence="3" key="1">
    <citation type="submission" date="2020-02" db="EMBL/GenBank/DDBJ databases">
        <title>Identification and distribution of gene clusters putatively required for synthesis of sphingolipid metabolism inhibitors in phylogenetically diverse species of the filamentous fungus Fusarium.</title>
        <authorList>
            <person name="Kim H.-S."/>
            <person name="Busman M."/>
            <person name="Brown D.W."/>
            <person name="Divon H."/>
            <person name="Uhlig S."/>
            <person name="Proctor R.H."/>
        </authorList>
    </citation>
    <scope>NUCLEOTIDE SEQUENCE [LARGE SCALE GENOMIC DNA]</scope>
    <source>
        <strain evidence="3">NRRL 39464</strain>
    </source>
</reference>
<dbReference type="Gene3D" id="1.20.58.340">
    <property type="entry name" value="Magnesium transport protein CorA, transmembrane region"/>
    <property type="match status" value="1"/>
</dbReference>
<evidence type="ECO:0000256" key="2">
    <source>
        <dbReference type="SAM" id="Phobius"/>
    </source>
</evidence>